<comment type="caution">
    <text evidence="2">The sequence shown here is derived from an EMBL/GenBank/DDBJ whole genome shotgun (WGS) entry which is preliminary data.</text>
</comment>
<keyword evidence="3" id="KW-1185">Reference proteome</keyword>
<feature type="chain" id="PRO_5023056814" description="Secreted protein" evidence="1">
    <location>
        <begin position="27"/>
        <end position="94"/>
    </location>
</feature>
<protein>
    <recommendedName>
        <fullName evidence="4">Secreted protein</fullName>
    </recommendedName>
</protein>
<name>A0A5B7EU20_PORTR</name>
<dbReference type="Proteomes" id="UP000324222">
    <property type="component" value="Unassembled WGS sequence"/>
</dbReference>
<dbReference type="AlphaFoldDB" id="A0A5B7EU20"/>
<evidence type="ECO:0000313" key="3">
    <source>
        <dbReference type="Proteomes" id="UP000324222"/>
    </source>
</evidence>
<evidence type="ECO:0000313" key="2">
    <source>
        <dbReference type="EMBL" id="MPC38151.1"/>
    </source>
</evidence>
<organism evidence="2 3">
    <name type="scientific">Portunus trituberculatus</name>
    <name type="common">Swimming crab</name>
    <name type="synonym">Neptunus trituberculatus</name>
    <dbReference type="NCBI Taxonomy" id="210409"/>
    <lineage>
        <taxon>Eukaryota</taxon>
        <taxon>Metazoa</taxon>
        <taxon>Ecdysozoa</taxon>
        <taxon>Arthropoda</taxon>
        <taxon>Crustacea</taxon>
        <taxon>Multicrustacea</taxon>
        <taxon>Malacostraca</taxon>
        <taxon>Eumalacostraca</taxon>
        <taxon>Eucarida</taxon>
        <taxon>Decapoda</taxon>
        <taxon>Pleocyemata</taxon>
        <taxon>Brachyura</taxon>
        <taxon>Eubrachyura</taxon>
        <taxon>Portunoidea</taxon>
        <taxon>Portunidae</taxon>
        <taxon>Portuninae</taxon>
        <taxon>Portunus</taxon>
    </lineage>
</organism>
<evidence type="ECO:0008006" key="4">
    <source>
        <dbReference type="Google" id="ProtNLM"/>
    </source>
</evidence>
<proteinExistence type="predicted"/>
<gene>
    <name evidence="2" type="ORF">E2C01_031656</name>
</gene>
<accession>A0A5B7EU20</accession>
<sequence>MERSKEGSVCLAFFLFVIFLPVVVTARTPLVCELCKAAPYPWAGWEGVITFPRISPLFPAFHPTLTTQVDQTSVNYRINHRQVGRTGGKSKINE</sequence>
<feature type="signal peptide" evidence="1">
    <location>
        <begin position="1"/>
        <end position="26"/>
    </location>
</feature>
<keyword evidence="1" id="KW-0732">Signal</keyword>
<dbReference type="EMBL" id="VSRR010003993">
    <property type="protein sequence ID" value="MPC38151.1"/>
    <property type="molecule type" value="Genomic_DNA"/>
</dbReference>
<reference evidence="2 3" key="1">
    <citation type="submission" date="2019-05" db="EMBL/GenBank/DDBJ databases">
        <title>Another draft genome of Portunus trituberculatus and its Hox gene families provides insights of decapod evolution.</title>
        <authorList>
            <person name="Jeong J.-H."/>
            <person name="Song I."/>
            <person name="Kim S."/>
            <person name="Choi T."/>
            <person name="Kim D."/>
            <person name="Ryu S."/>
            <person name="Kim W."/>
        </authorList>
    </citation>
    <scope>NUCLEOTIDE SEQUENCE [LARGE SCALE GENOMIC DNA]</scope>
    <source>
        <tissue evidence="2">Muscle</tissue>
    </source>
</reference>
<evidence type="ECO:0000256" key="1">
    <source>
        <dbReference type="SAM" id="SignalP"/>
    </source>
</evidence>